<keyword evidence="2" id="KW-0732">Signal</keyword>
<feature type="region of interest" description="Disordered" evidence="1">
    <location>
        <begin position="158"/>
        <end position="190"/>
    </location>
</feature>
<name>A0A7R9VW74_9CHLO</name>
<dbReference type="EMBL" id="HBEC01039487">
    <property type="protein sequence ID" value="CAD8305961.1"/>
    <property type="molecule type" value="Transcribed_RNA"/>
</dbReference>
<accession>A0A7R9VW74</accession>
<proteinExistence type="predicted"/>
<feature type="chain" id="PRO_5031118060" evidence="2">
    <location>
        <begin position="26"/>
        <end position="488"/>
    </location>
</feature>
<organism evidence="3">
    <name type="scientific">Chlamydomonas euryale</name>
    <dbReference type="NCBI Taxonomy" id="1486919"/>
    <lineage>
        <taxon>Eukaryota</taxon>
        <taxon>Viridiplantae</taxon>
        <taxon>Chlorophyta</taxon>
        <taxon>core chlorophytes</taxon>
        <taxon>Chlorophyceae</taxon>
        <taxon>CS clade</taxon>
        <taxon>Chlamydomonadales</taxon>
        <taxon>Chlamydomonadaceae</taxon>
        <taxon>Chlamydomonas</taxon>
    </lineage>
</organism>
<feature type="compositionally biased region" description="Acidic residues" evidence="1">
    <location>
        <begin position="448"/>
        <end position="457"/>
    </location>
</feature>
<gene>
    <name evidence="3" type="ORF">CEUR00632_LOCUS18352</name>
</gene>
<evidence type="ECO:0000256" key="1">
    <source>
        <dbReference type="SAM" id="MobiDB-lite"/>
    </source>
</evidence>
<reference evidence="3" key="1">
    <citation type="submission" date="2021-01" db="EMBL/GenBank/DDBJ databases">
        <authorList>
            <person name="Corre E."/>
            <person name="Pelletier E."/>
            <person name="Niang G."/>
            <person name="Scheremetjew M."/>
            <person name="Finn R."/>
            <person name="Kale V."/>
            <person name="Holt S."/>
            <person name="Cochrane G."/>
            <person name="Meng A."/>
            <person name="Brown T."/>
            <person name="Cohen L."/>
        </authorList>
    </citation>
    <scope>NUCLEOTIDE SEQUENCE</scope>
    <source>
        <strain evidence="3">CCMP219</strain>
    </source>
</reference>
<feature type="signal peptide" evidence="2">
    <location>
        <begin position="1"/>
        <end position="25"/>
    </location>
</feature>
<feature type="compositionally biased region" description="Basic and acidic residues" evidence="1">
    <location>
        <begin position="458"/>
        <end position="467"/>
    </location>
</feature>
<feature type="compositionally biased region" description="Polar residues" evidence="1">
    <location>
        <begin position="468"/>
        <end position="479"/>
    </location>
</feature>
<evidence type="ECO:0000313" key="3">
    <source>
        <dbReference type="EMBL" id="CAD8305961.1"/>
    </source>
</evidence>
<dbReference type="AlphaFoldDB" id="A0A7R9VW74"/>
<protein>
    <submittedName>
        <fullName evidence="3">Uncharacterized protein</fullName>
    </submittedName>
</protein>
<evidence type="ECO:0000256" key="2">
    <source>
        <dbReference type="SAM" id="SignalP"/>
    </source>
</evidence>
<sequence length="488" mass="51403">MCSDKVLRGVPTLLLLLLAAPAVLASASAQRGDRDNHADRGSRTNKRGDNALSACLLADADLVACPGNSTLTCENTAGDHVCVHGRILTDCPAPAELDHVGCECPAPKQLGCLLPENATACPSNRTLSCKNSNGDVICVLALSAAVCPEPAELDGVDRECRVSSRSSADGEDGADRPFRSGNGRGMLGTPNVDRLHELADRVRAHVRLTTSCLLADAGECLGNNTLTCENTGGDLVCVRGRNMTNCPAPAELDQVDRGCPAPQQLGCLLPENATECHGNRTPSCENSAGDIICMRPLEDGAVCPDPAELDAIDMVCRDSLDRIDGGPDHGPSACKLADADLAACPGDSILTCENTAGDLVCVRNLTDCPASAELDQVDRKCPVPKQLGCLLPENATECYSNRTLSCENSAGNVICVPAFRAIRCPLPAELDGVDRECRDINRSSADRGDDEIEDGNVEDGRARDRSPGRSSGRNMQDTFATGRRMRSL</sequence>
<feature type="region of interest" description="Disordered" evidence="1">
    <location>
        <begin position="441"/>
        <end position="488"/>
    </location>
</feature>